<dbReference type="Proteomes" id="UP001165079">
    <property type="component" value="Unassembled WGS sequence"/>
</dbReference>
<proteinExistence type="predicted"/>
<keyword evidence="3" id="KW-1185">Reference proteome</keyword>
<feature type="transmembrane region" description="Helical" evidence="1">
    <location>
        <begin position="310"/>
        <end position="330"/>
    </location>
</feature>
<sequence>MVLIGLLIAALAVAFADDLGTGAAPFFGRYRIAIKWVSLLAPLVAVSVLWTASRPRAARLRWGVVVWGSYVAALAWTLSLGLLDTRGGLGHPLTGVDGYLPNVTAAAEPLDFLAAFTGMGSHLTAASSGHPPGPLLLLALLVPLVGTGPGLGVALTALSTLTVPLVLIAAKSAVGERAARRYAPLLVLAPWAIWVAVSMDGVTSALLAATMAMGAYASERFRKGLPAFGTAVAAGLLLGVSTMFSYAAAWMGLALVFLNFARRRPFHNVWMGAGALAPLLVAQLLGFNWMAGLRMAYADYSSRIESQRPWAWWAALSLVVLLVACGPALVASARKMRNTPGWPFLVGSAVAVVFSVVAGLARGGVEHAWLPFFPWLTLAATAPARPGGPPSPLPVGAAAVGAVTAVIVEAVLLSPW</sequence>
<comment type="caution">
    <text evidence="2">The sequence shown here is derived from an EMBL/GenBank/DDBJ whole genome shotgun (WGS) entry which is preliminary data.</text>
</comment>
<gene>
    <name evidence="2" type="ORF">Afil01_36990</name>
</gene>
<feature type="transmembrane region" description="Helical" evidence="1">
    <location>
        <begin position="227"/>
        <end position="257"/>
    </location>
</feature>
<feature type="transmembrane region" description="Helical" evidence="1">
    <location>
        <begin position="182"/>
        <end position="207"/>
    </location>
</feature>
<protein>
    <submittedName>
        <fullName evidence="2">Uncharacterized protein</fullName>
    </submittedName>
</protein>
<keyword evidence="1" id="KW-0472">Membrane</keyword>
<dbReference type="AlphaFoldDB" id="A0A9W6W453"/>
<feature type="transmembrane region" description="Helical" evidence="1">
    <location>
        <begin position="342"/>
        <end position="361"/>
    </location>
</feature>
<keyword evidence="1" id="KW-0812">Transmembrane</keyword>
<evidence type="ECO:0000313" key="2">
    <source>
        <dbReference type="EMBL" id="GLZ78892.1"/>
    </source>
</evidence>
<accession>A0A9W6W453</accession>
<organism evidence="2 3">
    <name type="scientific">Actinorhabdospora filicis</name>
    <dbReference type="NCBI Taxonomy" id="1785913"/>
    <lineage>
        <taxon>Bacteria</taxon>
        <taxon>Bacillati</taxon>
        <taxon>Actinomycetota</taxon>
        <taxon>Actinomycetes</taxon>
        <taxon>Micromonosporales</taxon>
        <taxon>Micromonosporaceae</taxon>
        <taxon>Actinorhabdospora</taxon>
    </lineage>
</organism>
<name>A0A9W6W453_9ACTN</name>
<feature type="transmembrane region" description="Helical" evidence="1">
    <location>
        <begin position="64"/>
        <end position="83"/>
    </location>
</feature>
<feature type="transmembrane region" description="Helical" evidence="1">
    <location>
        <begin position="32"/>
        <end position="52"/>
    </location>
</feature>
<dbReference type="EMBL" id="BSTX01000002">
    <property type="protein sequence ID" value="GLZ78892.1"/>
    <property type="molecule type" value="Genomic_DNA"/>
</dbReference>
<evidence type="ECO:0000256" key="1">
    <source>
        <dbReference type="SAM" id="Phobius"/>
    </source>
</evidence>
<keyword evidence="1" id="KW-1133">Transmembrane helix</keyword>
<feature type="transmembrane region" description="Helical" evidence="1">
    <location>
        <begin position="393"/>
        <end position="413"/>
    </location>
</feature>
<feature type="transmembrane region" description="Helical" evidence="1">
    <location>
        <begin position="137"/>
        <end position="170"/>
    </location>
</feature>
<reference evidence="2" key="1">
    <citation type="submission" date="2023-03" db="EMBL/GenBank/DDBJ databases">
        <title>Actinorhabdospora filicis NBRC 111898.</title>
        <authorList>
            <person name="Ichikawa N."/>
            <person name="Sato H."/>
            <person name="Tonouchi N."/>
        </authorList>
    </citation>
    <scope>NUCLEOTIDE SEQUENCE</scope>
    <source>
        <strain evidence="2">NBRC 111898</strain>
    </source>
</reference>
<evidence type="ECO:0000313" key="3">
    <source>
        <dbReference type="Proteomes" id="UP001165079"/>
    </source>
</evidence>
<feature type="transmembrane region" description="Helical" evidence="1">
    <location>
        <begin position="269"/>
        <end position="290"/>
    </location>
</feature>